<dbReference type="InterPro" id="IPR000873">
    <property type="entry name" value="AMP-dep_synth/lig_dom"/>
</dbReference>
<dbReference type="OrthoDB" id="4363623at2"/>
<evidence type="ECO:0000259" key="4">
    <source>
        <dbReference type="Pfam" id="PF13193"/>
    </source>
</evidence>
<dbReference type="InterPro" id="IPR025110">
    <property type="entry name" value="AMP-bd_C"/>
</dbReference>
<organism evidence="5 6">
    <name type="scientific">Acrocarpospora pleiomorpha</name>
    <dbReference type="NCBI Taxonomy" id="90975"/>
    <lineage>
        <taxon>Bacteria</taxon>
        <taxon>Bacillati</taxon>
        <taxon>Actinomycetota</taxon>
        <taxon>Actinomycetes</taxon>
        <taxon>Streptosporangiales</taxon>
        <taxon>Streptosporangiaceae</taxon>
        <taxon>Acrocarpospora</taxon>
    </lineage>
</organism>
<dbReference type="EMBL" id="BLAF01000016">
    <property type="protein sequence ID" value="GES20452.1"/>
    <property type="molecule type" value="Genomic_DNA"/>
</dbReference>
<keyword evidence="2" id="KW-0436">Ligase</keyword>
<dbReference type="Proteomes" id="UP000377595">
    <property type="component" value="Unassembled WGS sequence"/>
</dbReference>
<feature type="domain" description="AMP-dependent synthetase/ligase" evidence="3">
    <location>
        <begin position="19"/>
        <end position="401"/>
    </location>
</feature>
<dbReference type="FunFam" id="3.30.300.30:FF:000008">
    <property type="entry name" value="2,3-dihydroxybenzoate-AMP ligase"/>
    <property type="match status" value="1"/>
</dbReference>
<keyword evidence="6" id="KW-1185">Reference proteome</keyword>
<dbReference type="PROSITE" id="PS00455">
    <property type="entry name" value="AMP_BINDING"/>
    <property type="match status" value="1"/>
</dbReference>
<reference evidence="5 6" key="1">
    <citation type="submission" date="2019-10" db="EMBL/GenBank/DDBJ databases">
        <title>Whole genome shotgun sequence of Acrocarpospora pleiomorpha NBRC 16267.</title>
        <authorList>
            <person name="Ichikawa N."/>
            <person name="Kimura A."/>
            <person name="Kitahashi Y."/>
            <person name="Komaki H."/>
            <person name="Oguchi A."/>
        </authorList>
    </citation>
    <scope>NUCLEOTIDE SEQUENCE [LARGE SCALE GENOMIC DNA]</scope>
    <source>
        <strain evidence="5 6">NBRC 16267</strain>
    </source>
</reference>
<evidence type="ECO:0000313" key="5">
    <source>
        <dbReference type="EMBL" id="GES20452.1"/>
    </source>
</evidence>
<dbReference type="Gene3D" id="3.40.50.12780">
    <property type="entry name" value="N-terminal domain of ligase-like"/>
    <property type="match status" value="1"/>
</dbReference>
<protein>
    <recommendedName>
        <fullName evidence="7">Long-chain acyl-CoA synthetase</fullName>
    </recommendedName>
</protein>
<evidence type="ECO:0000256" key="2">
    <source>
        <dbReference type="ARBA" id="ARBA00022598"/>
    </source>
</evidence>
<sequence>MHDSDMVASESGTIPSSFAAALEEAPDRTAIHYFGRDVSLRSLDRWADAIASGLQDGGVRKDDRVAIMLQNVPEYVASVIATWKLGAVVVPLNPMYTARELAVVIDDCGARVLICHPSTADAGLSRLALDLIVVTEGWGLAQRREPRLSLPGPVSEPYAGRARLVGLDELTATVDARVHEFRVRPGDLAILPYTSGTTGPPKGARVTHAGAFHQACLFRDWFDLGESDSVLAVSPLGHITGLIAHVGVCLVTPMPLVLGYRFHPEVMAELCENQSCTFTVGAITIFTSFLRTPAVRPESLRSLRHVVSGGAPVPRAVVESFRERFGISITPTYGLTETTSSSHLVPAGVGPAVDPGSGTLSVGVPVTGVSARVVDKAGLALGPGEPGEIELSGPGVVDGYWAKPVESAAAIRAGWLRTGDGGFIDENGWLFVVDRLKDMIIASGFKVWPREVEDVLYEHPAVHECAVIGVPDPYRGETVAAFVSLKPGVPAAPEELVEHCRARMAAYKYPRVIQLLDDLPKTTSGKVLRRELRALAEGHGPGIATHH</sequence>
<dbReference type="InterPro" id="IPR020845">
    <property type="entry name" value="AMP-binding_CS"/>
</dbReference>
<evidence type="ECO:0008006" key="7">
    <source>
        <dbReference type="Google" id="ProtNLM"/>
    </source>
</evidence>
<evidence type="ECO:0000259" key="3">
    <source>
        <dbReference type="Pfam" id="PF00501"/>
    </source>
</evidence>
<accession>A0A5M3XI62</accession>
<gene>
    <name evidence="5" type="ORF">Aple_033480</name>
</gene>
<dbReference type="Pfam" id="PF00501">
    <property type="entry name" value="AMP-binding"/>
    <property type="match status" value="1"/>
</dbReference>
<dbReference type="AlphaFoldDB" id="A0A5M3XI62"/>
<proteinExistence type="inferred from homology"/>
<dbReference type="RefSeq" id="WP_155345483.1">
    <property type="nucleotide sequence ID" value="NZ_BLAF01000016.1"/>
</dbReference>
<dbReference type="GO" id="GO:0016878">
    <property type="term" value="F:acid-thiol ligase activity"/>
    <property type="evidence" value="ECO:0007669"/>
    <property type="project" value="UniProtKB-ARBA"/>
</dbReference>
<dbReference type="InterPro" id="IPR042099">
    <property type="entry name" value="ANL_N_sf"/>
</dbReference>
<evidence type="ECO:0000256" key="1">
    <source>
        <dbReference type="ARBA" id="ARBA00006432"/>
    </source>
</evidence>
<dbReference type="Gene3D" id="3.30.300.30">
    <property type="match status" value="1"/>
</dbReference>
<dbReference type="InterPro" id="IPR045851">
    <property type="entry name" value="AMP-bd_C_sf"/>
</dbReference>
<dbReference type="PANTHER" id="PTHR43767:SF1">
    <property type="entry name" value="NONRIBOSOMAL PEPTIDE SYNTHASE PES1 (EUROFUNG)-RELATED"/>
    <property type="match status" value="1"/>
</dbReference>
<comment type="similarity">
    <text evidence="1">Belongs to the ATP-dependent AMP-binding enzyme family.</text>
</comment>
<dbReference type="PANTHER" id="PTHR43767">
    <property type="entry name" value="LONG-CHAIN-FATTY-ACID--COA LIGASE"/>
    <property type="match status" value="1"/>
</dbReference>
<dbReference type="SUPFAM" id="SSF56801">
    <property type="entry name" value="Acetyl-CoA synthetase-like"/>
    <property type="match status" value="1"/>
</dbReference>
<name>A0A5M3XI62_9ACTN</name>
<feature type="domain" description="AMP-binding enzyme C-terminal" evidence="4">
    <location>
        <begin position="451"/>
        <end position="526"/>
    </location>
</feature>
<comment type="caution">
    <text evidence="5">The sequence shown here is derived from an EMBL/GenBank/DDBJ whole genome shotgun (WGS) entry which is preliminary data.</text>
</comment>
<dbReference type="Pfam" id="PF13193">
    <property type="entry name" value="AMP-binding_C"/>
    <property type="match status" value="1"/>
</dbReference>
<evidence type="ECO:0000313" key="6">
    <source>
        <dbReference type="Proteomes" id="UP000377595"/>
    </source>
</evidence>
<dbReference type="InterPro" id="IPR050237">
    <property type="entry name" value="ATP-dep_AMP-bd_enzyme"/>
</dbReference>